<dbReference type="EMBL" id="BPLQ01001079">
    <property type="protein sequence ID" value="GIX78116.1"/>
    <property type="molecule type" value="Genomic_DNA"/>
</dbReference>
<organism evidence="1 2">
    <name type="scientific">Caerostris darwini</name>
    <dbReference type="NCBI Taxonomy" id="1538125"/>
    <lineage>
        <taxon>Eukaryota</taxon>
        <taxon>Metazoa</taxon>
        <taxon>Ecdysozoa</taxon>
        <taxon>Arthropoda</taxon>
        <taxon>Chelicerata</taxon>
        <taxon>Arachnida</taxon>
        <taxon>Araneae</taxon>
        <taxon>Araneomorphae</taxon>
        <taxon>Entelegynae</taxon>
        <taxon>Araneoidea</taxon>
        <taxon>Araneidae</taxon>
        <taxon>Caerostris</taxon>
    </lineage>
</organism>
<evidence type="ECO:0000313" key="1">
    <source>
        <dbReference type="EMBL" id="GIX78116.1"/>
    </source>
</evidence>
<comment type="caution">
    <text evidence="1">The sequence shown here is derived from an EMBL/GenBank/DDBJ whole genome shotgun (WGS) entry which is preliminary data.</text>
</comment>
<keyword evidence="2" id="KW-1185">Reference proteome</keyword>
<dbReference type="Proteomes" id="UP001054837">
    <property type="component" value="Unassembled WGS sequence"/>
</dbReference>
<dbReference type="AlphaFoldDB" id="A0AAV4N389"/>
<evidence type="ECO:0000313" key="2">
    <source>
        <dbReference type="Proteomes" id="UP001054837"/>
    </source>
</evidence>
<accession>A0AAV4N389</accession>
<name>A0AAV4N389_9ARAC</name>
<gene>
    <name evidence="1" type="ORF">CDAR_508591</name>
</gene>
<reference evidence="1 2" key="1">
    <citation type="submission" date="2021-06" db="EMBL/GenBank/DDBJ databases">
        <title>Caerostris darwini draft genome.</title>
        <authorList>
            <person name="Kono N."/>
            <person name="Arakawa K."/>
        </authorList>
    </citation>
    <scope>NUCLEOTIDE SEQUENCE [LARGE SCALE GENOMIC DNA]</scope>
</reference>
<sequence>MDICNAKKPVVNDFETLFCRSAYFAATHPPEHGTAIHLCHDGRNLQITPFGFERPLQSLGASNSASRTAEGGISFSMCASYAQKVGGAIQRSQRQVSYRYVKLSVMKPIQLCLTSIDRSPSTFSEKKRKPTPDTDALFILKQARSEIPEMIVPVLLPPHSENRLEPALCLPRIVRELVYESSPSTICVRIPFMGQVICSGGIKAAADPSMALDAAILKSRFIGGAS</sequence>
<protein>
    <submittedName>
        <fullName evidence="1">Uncharacterized protein</fullName>
    </submittedName>
</protein>
<proteinExistence type="predicted"/>